<protein>
    <submittedName>
        <fullName evidence="1">Uncharacterized protein</fullName>
    </submittedName>
</protein>
<gene>
    <name evidence="1" type="ORF">SAMN05421827_13011</name>
</gene>
<keyword evidence="2" id="KW-1185">Reference proteome</keyword>
<organism evidence="1 2">
    <name type="scientific">Pedobacter terrae</name>
    <dbReference type="NCBI Taxonomy" id="405671"/>
    <lineage>
        <taxon>Bacteria</taxon>
        <taxon>Pseudomonadati</taxon>
        <taxon>Bacteroidota</taxon>
        <taxon>Sphingobacteriia</taxon>
        <taxon>Sphingobacteriales</taxon>
        <taxon>Sphingobacteriaceae</taxon>
        <taxon>Pedobacter</taxon>
    </lineage>
</organism>
<dbReference type="Proteomes" id="UP000199643">
    <property type="component" value="Unassembled WGS sequence"/>
</dbReference>
<accession>A0A1G8DL21</accession>
<evidence type="ECO:0000313" key="1">
    <source>
        <dbReference type="EMBL" id="SDH58403.1"/>
    </source>
</evidence>
<dbReference type="EMBL" id="FNCH01000030">
    <property type="protein sequence ID" value="SDH58403.1"/>
    <property type="molecule type" value="Genomic_DNA"/>
</dbReference>
<evidence type="ECO:0000313" key="2">
    <source>
        <dbReference type="Proteomes" id="UP000199643"/>
    </source>
</evidence>
<dbReference type="AlphaFoldDB" id="A0A1G8DL21"/>
<sequence length="36" mass="4184">MLSHDCLFANKVSYQQVSQNNLDEIELGETNHYSVR</sequence>
<name>A0A1G8DL21_9SPHI</name>
<reference evidence="2" key="1">
    <citation type="submission" date="2016-10" db="EMBL/GenBank/DDBJ databases">
        <authorList>
            <person name="Varghese N."/>
            <person name="Submissions S."/>
        </authorList>
    </citation>
    <scope>NUCLEOTIDE SEQUENCE [LARGE SCALE GENOMIC DNA]</scope>
    <source>
        <strain evidence="2">DSM 17933</strain>
    </source>
</reference>
<proteinExistence type="predicted"/>
<dbReference type="STRING" id="405671.SAMN05421827_13011"/>